<evidence type="ECO:0000256" key="9">
    <source>
        <dbReference type="ARBA" id="ARBA00022777"/>
    </source>
</evidence>
<dbReference type="GO" id="GO:0005524">
    <property type="term" value="F:ATP binding"/>
    <property type="evidence" value="ECO:0007669"/>
    <property type="project" value="UniProtKB-KW"/>
</dbReference>
<dbReference type="InterPro" id="IPR015793">
    <property type="entry name" value="Pyrv_Knase_brl"/>
</dbReference>
<dbReference type="InterPro" id="IPR001697">
    <property type="entry name" value="Pyr_Knase"/>
</dbReference>
<dbReference type="OrthoDB" id="108365at2759"/>
<dbReference type="InterPro" id="IPR036918">
    <property type="entry name" value="Pyrv_Knase_C_sf"/>
</dbReference>
<gene>
    <name evidence="18" type="ORF">Tsubulata_004309</name>
</gene>
<dbReference type="AlphaFoldDB" id="A0A9Q0F636"/>
<keyword evidence="8" id="KW-0547">Nucleotide-binding</keyword>
<dbReference type="NCBIfam" id="TIGR01064">
    <property type="entry name" value="pyruv_kin"/>
    <property type="match status" value="1"/>
</dbReference>
<dbReference type="Gene3D" id="3.40.1380.20">
    <property type="entry name" value="Pyruvate kinase, C-terminal domain"/>
    <property type="match status" value="1"/>
</dbReference>
<dbReference type="InterPro" id="IPR011037">
    <property type="entry name" value="Pyrv_Knase-like_insert_dom_sf"/>
</dbReference>
<dbReference type="Proteomes" id="UP001141552">
    <property type="component" value="Unassembled WGS sequence"/>
</dbReference>
<evidence type="ECO:0000256" key="1">
    <source>
        <dbReference type="ARBA" id="ARBA00001946"/>
    </source>
</evidence>
<evidence type="ECO:0000256" key="14">
    <source>
        <dbReference type="ARBA" id="ARBA00048152"/>
    </source>
</evidence>
<evidence type="ECO:0000313" key="18">
    <source>
        <dbReference type="EMBL" id="KAJ4824346.1"/>
    </source>
</evidence>
<dbReference type="PROSITE" id="PS00110">
    <property type="entry name" value="PYRUVATE_KINASE"/>
    <property type="match status" value="1"/>
</dbReference>
<dbReference type="EC" id="2.7.1.40" evidence="5 15"/>
<evidence type="ECO:0000256" key="7">
    <source>
        <dbReference type="ARBA" id="ARBA00022723"/>
    </source>
</evidence>
<dbReference type="PRINTS" id="PR01050">
    <property type="entry name" value="PYRUVTKNASE"/>
</dbReference>
<dbReference type="SUPFAM" id="SSF50800">
    <property type="entry name" value="PK beta-barrel domain-like"/>
    <property type="match status" value="1"/>
</dbReference>
<evidence type="ECO:0000256" key="10">
    <source>
        <dbReference type="ARBA" id="ARBA00022840"/>
    </source>
</evidence>
<evidence type="ECO:0000256" key="8">
    <source>
        <dbReference type="ARBA" id="ARBA00022741"/>
    </source>
</evidence>
<dbReference type="Pfam" id="PF02887">
    <property type="entry name" value="PK_C"/>
    <property type="match status" value="1"/>
</dbReference>
<dbReference type="SUPFAM" id="SSF52935">
    <property type="entry name" value="PK C-terminal domain-like"/>
    <property type="match status" value="1"/>
</dbReference>
<dbReference type="EMBL" id="JAKUCV010007207">
    <property type="protein sequence ID" value="KAJ4824346.1"/>
    <property type="molecule type" value="Genomic_DNA"/>
</dbReference>
<evidence type="ECO:0000256" key="6">
    <source>
        <dbReference type="ARBA" id="ARBA00022679"/>
    </source>
</evidence>
<keyword evidence="13" id="KW-0670">Pyruvate</keyword>
<feature type="domain" description="Pyruvate kinase C-terminal" evidence="17">
    <location>
        <begin position="460"/>
        <end position="560"/>
    </location>
</feature>
<reference evidence="18" key="2">
    <citation type="journal article" date="2023" name="Plants (Basel)">
        <title>Annotation of the Turnera subulata (Passifloraceae) Draft Genome Reveals the S-Locus Evolved after the Divergence of Turneroideae from Passifloroideae in a Stepwise Manner.</title>
        <authorList>
            <person name="Henning P.M."/>
            <person name="Roalson E.H."/>
            <person name="Mir W."/>
            <person name="McCubbin A.G."/>
            <person name="Shore J.S."/>
        </authorList>
    </citation>
    <scope>NUCLEOTIDE SEQUENCE</scope>
    <source>
        <strain evidence="18">F60SS</strain>
    </source>
</reference>
<keyword evidence="11 15" id="KW-0460">Magnesium</keyword>
<evidence type="ECO:0000259" key="16">
    <source>
        <dbReference type="Pfam" id="PF00224"/>
    </source>
</evidence>
<keyword evidence="7" id="KW-0479">Metal-binding</keyword>
<dbReference type="PANTHER" id="PTHR11817">
    <property type="entry name" value="PYRUVATE KINASE"/>
    <property type="match status" value="1"/>
</dbReference>
<dbReference type="GO" id="GO:0009570">
    <property type="term" value="C:chloroplast stroma"/>
    <property type="evidence" value="ECO:0007669"/>
    <property type="project" value="UniProtKB-ARBA"/>
</dbReference>
<comment type="caution">
    <text evidence="18">The sequence shown here is derived from an EMBL/GenBank/DDBJ whole genome shotgun (WGS) entry which is preliminary data.</text>
</comment>
<comment type="similarity">
    <text evidence="4 15">Belongs to the pyruvate kinase family.</text>
</comment>
<sequence>METACHSSSKLAYQYHSNLARKPIEDFKKVFGVSVPSGGVSYNARQVLKSKARFIVRAVAEVSAKESPEGVKSSGFDVVAEAELREKGFAGMRKTKLVCTIGPACCSLEDLEKLAMGGMNVARLNMCHNTREWHRDVIRKIKWLNEEKGFSVSVMIDTEGSQIHVVDHGAPSSLKVEEGSFWLFTAEEFEGFRPFTVQANYKGFAEGIMVGDVLVIDGGMASFEVVEKIGSDLRCKCTDPGLFLPRAKFSFWRDGRLVERNYELPTLSAKDWADIEFGISEGVDFIAMSFVNDADSVKNLKEYLSSKSPRPVKVLAKIESLESLHKLEEIIRASDAIMVGRGDLGVEIPLEQIPTVQEEITYICRQLNKPVIIAAQLLESMVEYPTPTRAEVADVSDVVQQYADALMLSGESAIGLYGQKALSVLRSVSSRMELRTREEKRQSPVQEYQLGKSLADRIAEEICNSAVDMANKLGVDAIFVYTKYGEMASLLSRNRPHAPIFAFTINDSTRLALNLQWGVIPLLVDLSDDMEVNISKTINLIRTNGMIKAGDVVLVVSDLTPTHGTSTPFQSIQIKTIV</sequence>
<name>A0A9Q0F636_9ROSI</name>
<comment type="cofactor">
    <cofactor evidence="1">
        <name>Mg(2+)</name>
        <dbReference type="ChEBI" id="CHEBI:18420"/>
    </cofactor>
</comment>
<dbReference type="Pfam" id="PF00224">
    <property type="entry name" value="PK"/>
    <property type="match status" value="1"/>
</dbReference>
<keyword evidence="19" id="KW-1185">Reference proteome</keyword>
<organism evidence="18 19">
    <name type="scientific">Turnera subulata</name>
    <dbReference type="NCBI Taxonomy" id="218843"/>
    <lineage>
        <taxon>Eukaryota</taxon>
        <taxon>Viridiplantae</taxon>
        <taxon>Streptophyta</taxon>
        <taxon>Embryophyta</taxon>
        <taxon>Tracheophyta</taxon>
        <taxon>Spermatophyta</taxon>
        <taxon>Magnoliopsida</taxon>
        <taxon>eudicotyledons</taxon>
        <taxon>Gunneridae</taxon>
        <taxon>Pentapetalae</taxon>
        <taxon>rosids</taxon>
        <taxon>fabids</taxon>
        <taxon>Malpighiales</taxon>
        <taxon>Passifloraceae</taxon>
        <taxon>Turnera</taxon>
    </lineage>
</organism>
<evidence type="ECO:0000256" key="2">
    <source>
        <dbReference type="ARBA" id="ARBA00001958"/>
    </source>
</evidence>
<keyword evidence="12 15" id="KW-0324">Glycolysis</keyword>
<evidence type="ECO:0000256" key="4">
    <source>
        <dbReference type="ARBA" id="ARBA00008663"/>
    </source>
</evidence>
<evidence type="ECO:0000256" key="13">
    <source>
        <dbReference type="ARBA" id="ARBA00023317"/>
    </source>
</evidence>
<dbReference type="SUPFAM" id="SSF51621">
    <property type="entry name" value="Phosphoenolpyruvate/pyruvate domain"/>
    <property type="match status" value="1"/>
</dbReference>
<dbReference type="GO" id="GO:0004743">
    <property type="term" value="F:pyruvate kinase activity"/>
    <property type="evidence" value="ECO:0007669"/>
    <property type="project" value="UniProtKB-EC"/>
</dbReference>
<dbReference type="GO" id="GO:0030955">
    <property type="term" value="F:potassium ion binding"/>
    <property type="evidence" value="ECO:0007669"/>
    <property type="project" value="InterPro"/>
</dbReference>
<protein>
    <recommendedName>
        <fullName evidence="5 15">Pyruvate kinase</fullName>
        <ecNumber evidence="5 15">2.7.1.40</ecNumber>
    </recommendedName>
</protein>
<dbReference type="Gene3D" id="2.40.33.10">
    <property type="entry name" value="PK beta-barrel domain-like"/>
    <property type="match status" value="1"/>
</dbReference>
<comment type="catalytic activity">
    <reaction evidence="14 15">
        <text>pyruvate + ATP = phosphoenolpyruvate + ADP + H(+)</text>
        <dbReference type="Rhea" id="RHEA:18157"/>
        <dbReference type="ChEBI" id="CHEBI:15361"/>
        <dbReference type="ChEBI" id="CHEBI:15378"/>
        <dbReference type="ChEBI" id="CHEBI:30616"/>
        <dbReference type="ChEBI" id="CHEBI:58702"/>
        <dbReference type="ChEBI" id="CHEBI:456216"/>
        <dbReference type="EC" id="2.7.1.40"/>
    </reaction>
</comment>
<comment type="pathway">
    <text evidence="3 15">Carbohydrate degradation; glycolysis; pyruvate from D-glyceraldehyde 3-phosphate: step 5/5.</text>
</comment>
<dbReference type="InterPro" id="IPR015806">
    <property type="entry name" value="Pyrv_Knase_insert_dom_sf"/>
</dbReference>
<evidence type="ECO:0000313" key="19">
    <source>
        <dbReference type="Proteomes" id="UP001141552"/>
    </source>
</evidence>
<keyword evidence="6 15" id="KW-0808">Transferase</keyword>
<evidence type="ECO:0000256" key="12">
    <source>
        <dbReference type="ARBA" id="ARBA00023152"/>
    </source>
</evidence>
<dbReference type="Gene3D" id="3.20.20.60">
    <property type="entry name" value="Phosphoenolpyruvate-binding domains"/>
    <property type="match status" value="1"/>
</dbReference>
<evidence type="ECO:0000256" key="15">
    <source>
        <dbReference type="RuleBase" id="RU000504"/>
    </source>
</evidence>
<dbReference type="InterPro" id="IPR040442">
    <property type="entry name" value="Pyrv_kinase-like_dom_sf"/>
</dbReference>
<dbReference type="GO" id="GO:0016301">
    <property type="term" value="F:kinase activity"/>
    <property type="evidence" value="ECO:0007669"/>
    <property type="project" value="UniProtKB-KW"/>
</dbReference>
<comment type="cofactor">
    <cofactor evidence="2">
        <name>K(+)</name>
        <dbReference type="ChEBI" id="CHEBI:29103"/>
    </cofactor>
</comment>
<evidence type="ECO:0000256" key="5">
    <source>
        <dbReference type="ARBA" id="ARBA00012142"/>
    </source>
</evidence>
<dbReference type="FunFam" id="3.20.20.60:FF:000025">
    <property type="entry name" value="Pyruvate kinase"/>
    <property type="match status" value="1"/>
</dbReference>
<evidence type="ECO:0000256" key="3">
    <source>
        <dbReference type="ARBA" id="ARBA00004997"/>
    </source>
</evidence>
<keyword evidence="9 15" id="KW-0418">Kinase</keyword>
<accession>A0A9Q0F636</accession>
<proteinExistence type="inferred from homology"/>
<feature type="domain" description="Pyruvate kinase barrel" evidence="16">
    <location>
        <begin position="92"/>
        <end position="421"/>
    </location>
</feature>
<evidence type="ECO:0000256" key="11">
    <source>
        <dbReference type="ARBA" id="ARBA00022842"/>
    </source>
</evidence>
<evidence type="ECO:0000259" key="17">
    <source>
        <dbReference type="Pfam" id="PF02887"/>
    </source>
</evidence>
<reference evidence="18" key="1">
    <citation type="submission" date="2022-02" db="EMBL/GenBank/DDBJ databases">
        <authorList>
            <person name="Henning P.M."/>
            <person name="McCubbin A.G."/>
            <person name="Shore J.S."/>
        </authorList>
    </citation>
    <scope>NUCLEOTIDE SEQUENCE</scope>
    <source>
        <strain evidence="18">F60SS</strain>
        <tissue evidence="18">Leaves</tissue>
    </source>
</reference>
<keyword evidence="10" id="KW-0067">ATP-binding</keyword>
<dbReference type="InterPro" id="IPR018209">
    <property type="entry name" value="Pyrv_Knase_AS"/>
</dbReference>
<dbReference type="InterPro" id="IPR015813">
    <property type="entry name" value="Pyrv/PenolPyrv_kinase-like_dom"/>
</dbReference>
<dbReference type="InterPro" id="IPR015795">
    <property type="entry name" value="Pyrv_Knase_C"/>
</dbReference>
<dbReference type="GO" id="GO:0000287">
    <property type="term" value="F:magnesium ion binding"/>
    <property type="evidence" value="ECO:0007669"/>
    <property type="project" value="InterPro"/>
</dbReference>